<reference evidence="7" key="1">
    <citation type="submission" date="2020-10" db="EMBL/GenBank/DDBJ databases">
        <authorList>
            <person name="Han B."/>
            <person name="Lu T."/>
            <person name="Zhao Q."/>
            <person name="Huang X."/>
            <person name="Zhao Y."/>
        </authorList>
    </citation>
    <scope>NUCLEOTIDE SEQUENCE</scope>
</reference>
<dbReference type="Pfam" id="PF13041">
    <property type="entry name" value="PPR_2"/>
    <property type="match status" value="2"/>
</dbReference>
<feature type="repeat" description="PPR" evidence="4">
    <location>
        <begin position="181"/>
        <end position="215"/>
    </location>
</feature>
<dbReference type="PANTHER" id="PTHR47926:SF463">
    <property type="entry name" value="PENTATRICOPEPTIDE REPEAT-CONTAINING PROTEIN"/>
    <property type="match status" value="1"/>
</dbReference>
<evidence type="ECO:0000256" key="1">
    <source>
        <dbReference type="ARBA" id="ARBA00006643"/>
    </source>
</evidence>
<protein>
    <recommendedName>
        <fullName evidence="6">DYW domain-containing protein</fullName>
    </recommendedName>
</protein>
<dbReference type="PANTHER" id="PTHR47926">
    <property type="entry name" value="PENTATRICOPEPTIDE REPEAT-CONTAINING PROTEIN"/>
    <property type="match status" value="1"/>
</dbReference>
<dbReference type="Pfam" id="PF12854">
    <property type="entry name" value="PPR_1"/>
    <property type="match status" value="1"/>
</dbReference>
<feature type="repeat" description="PPR" evidence="4">
    <location>
        <begin position="285"/>
        <end position="319"/>
    </location>
</feature>
<dbReference type="InterPro" id="IPR011990">
    <property type="entry name" value="TPR-like_helical_dom_sf"/>
</dbReference>
<dbReference type="FunFam" id="1.25.40.10:FF:000690">
    <property type="entry name" value="Pentatricopeptide repeat-containing protein"/>
    <property type="match status" value="1"/>
</dbReference>
<dbReference type="GO" id="GO:0008270">
    <property type="term" value="F:zinc ion binding"/>
    <property type="evidence" value="ECO:0007669"/>
    <property type="project" value="InterPro"/>
</dbReference>
<feature type="domain" description="DYW" evidence="6">
    <location>
        <begin position="499"/>
        <end position="592"/>
    </location>
</feature>
<dbReference type="GO" id="GO:0003729">
    <property type="term" value="F:mRNA binding"/>
    <property type="evidence" value="ECO:0007669"/>
    <property type="project" value="UniProtKB-ARBA"/>
</dbReference>
<name>A0A811PVY7_9POAL</name>
<feature type="signal peptide" evidence="5">
    <location>
        <begin position="1"/>
        <end position="24"/>
    </location>
</feature>
<dbReference type="Gene3D" id="1.25.40.10">
    <property type="entry name" value="Tetratricopeptide repeat domain"/>
    <property type="match status" value="2"/>
</dbReference>
<dbReference type="Proteomes" id="UP000604825">
    <property type="component" value="Unassembled WGS sequence"/>
</dbReference>
<feature type="repeat" description="PPR" evidence="4">
    <location>
        <begin position="320"/>
        <end position="354"/>
    </location>
</feature>
<dbReference type="Pfam" id="PF01535">
    <property type="entry name" value="PPR"/>
    <property type="match status" value="3"/>
</dbReference>
<organism evidence="7 8">
    <name type="scientific">Miscanthus lutarioriparius</name>
    <dbReference type="NCBI Taxonomy" id="422564"/>
    <lineage>
        <taxon>Eukaryota</taxon>
        <taxon>Viridiplantae</taxon>
        <taxon>Streptophyta</taxon>
        <taxon>Embryophyta</taxon>
        <taxon>Tracheophyta</taxon>
        <taxon>Spermatophyta</taxon>
        <taxon>Magnoliopsida</taxon>
        <taxon>Liliopsida</taxon>
        <taxon>Poales</taxon>
        <taxon>Poaceae</taxon>
        <taxon>PACMAD clade</taxon>
        <taxon>Panicoideae</taxon>
        <taxon>Andropogonodae</taxon>
        <taxon>Andropogoneae</taxon>
        <taxon>Saccharinae</taxon>
        <taxon>Miscanthus</taxon>
    </lineage>
</organism>
<keyword evidence="3" id="KW-0809">Transit peptide</keyword>
<dbReference type="OrthoDB" id="185373at2759"/>
<proteinExistence type="inferred from homology"/>
<comment type="similarity">
    <text evidence="1">Belongs to the PPR family. PCMP-H subfamily.</text>
</comment>
<dbReference type="FunFam" id="1.25.40.10:FF:000348">
    <property type="entry name" value="Pentatricopeptide repeat-containing protein chloroplastic"/>
    <property type="match status" value="1"/>
</dbReference>
<evidence type="ECO:0000256" key="5">
    <source>
        <dbReference type="SAM" id="SignalP"/>
    </source>
</evidence>
<evidence type="ECO:0000256" key="4">
    <source>
        <dbReference type="PROSITE-ProRule" id="PRU00708"/>
    </source>
</evidence>
<accession>A0A811PVY7</accession>
<comment type="caution">
    <text evidence="7">The sequence shown here is derived from an EMBL/GenBank/DDBJ whole genome shotgun (WGS) entry which is preliminary data.</text>
</comment>
<dbReference type="NCBIfam" id="TIGR00756">
    <property type="entry name" value="PPR"/>
    <property type="match status" value="4"/>
</dbReference>
<dbReference type="InterPro" id="IPR046960">
    <property type="entry name" value="PPR_At4g14850-like_plant"/>
</dbReference>
<feature type="chain" id="PRO_5033008305" description="DYW domain-containing protein" evidence="5">
    <location>
        <begin position="25"/>
        <end position="592"/>
    </location>
</feature>
<evidence type="ECO:0000256" key="3">
    <source>
        <dbReference type="ARBA" id="ARBA00022946"/>
    </source>
</evidence>
<evidence type="ECO:0000256" key="2">
    <source>
        <dbReference type="ARBA" id="ARBA00022737"/>
    </source>
</evidence>
<dbReference type="GO" id="GO:0009451">
    <property type="term" value="P:RNA modification"/>
    <property type="evidence" value="ECO:0007669"/>
    <property type="project" value="InterPro"/>
</dbReference>
<dbReference type="InterPro" id="IPR032867">
    <property type="entry name" value="DYW_dom"/>
</dbReference>
<dbReference type="EMBL" id="CAJGYO010000008">
    <property type="protein sequence ID" value="CAD6250718.1"/>
    <property type="molecule type" value="Genomic_DNA"/>
</dbReference>
<dbReference type="Pfam" id="PF20431">
    <property type="entry name" value="E_motif"/>
    <property type="match status" value="1"/>
</dbReference>
<gene>
    <name evidence="7" type="ORF">NCGR_LOCUS34491</name>
</gene>
<dbReference type="InterPro" id="IPR002885">
    <property type="entry name" value="PPR_rpt"/>
</dbReference>
<evidence type="ECO:0000313" key="8">
    <source>
        <dbReference type="Proteomes" id="UP000604825"/>
    </source>
</evidence>
<evidence type="ECO:0000313" key="7">
    <source>
        <dbReference type="EMBL" id="CAD6250718.1"/>
    </source>
</evidence>
<keyword evidence="8" id="KW-1185">Reference proteome</keyword>
<dbReference type="Pfam" id="PF14432">
    <property type="entry name" value="DYW_deaminase"/>
    <property type="match status" value="1"/>
</dbReference>
<dbReference type="AlphaFoldDB" id="A0A811PVY7"/>
<keyword evidence="2" id="KW-0677">Repeat</keyword>
<evidence type="ECO:0000259" key="6">
    <source>
        <dbReference type="Pfam" id="PF14432"/>
    </source>
</evidence>
<keyword evidence="5" id="KW-0732">Signal</keyword>
<dbReference type="InterPro" id="IPR046848">
    <property type="entry name" value="E_motif"/>
</dbReference>
<dbReference type="PROSITE" id="PS51375">
    <property type="entry name" value="PPR"/>
    <property type="match status" value="4"/>
</dbReference>
<feature type="repeat" description="PPR" evidence="4">
    <location>
        <begin position="150"/>
        <end position="180"/>
    </location>
</feature>
<sequence length="592" mass="65102">MPAHRRHLCFLRALVGLRSTSTGAATAAAGFSSAPSRGCPLHAALSRRGAPAAAALALFSRIRAATLPTPYTFSLLLASLAAASSSRSPTLSADVCDRLAAAGLAHAQALKCGALAHPVVTNCLLKLYCALGMLPDARRVFDTSGPTALDAVSWNTMVSGYGKCGNLEAAREVFVRMPDRGLVSWSAMIDACVRAGEFSEALRVFDQMKGNGFRPDAVVLVSVLKACAHLGALERGRWVHRFLKAEGLGGRPGNVMLETALVDMYCKCGCMNESWWVFDGVQSHDVVLWNAMIGGLAMNGHGKRALELFRRMLDKGFVPNESTFVVVLCACTHTGRVDEGKDVFRSMRDHGIEPRREHYGCLADLLGRAGLLEEAEAVLLDMPMEPQASQWGALMSSCLLHNNVGVGERVGKKLIELEPDDGGRYVVLFNLYAVSGLWEDAKALRKMMEERGAKKETGLSFIEWNGLVHEFRSGDTRHPQTRLIYALLEDMEQRLELIGYVKDTSQVLMDMDDEEDKGNTLSYHSERLALAFGILNIPHDMPIRIVKNLRVCCDCHVHAKLVSKLYQREIIVRDRHRFHLFRGGVCSCNDFW</sequence>